<accession>A0A6V8KUG9</accession>
<keyword evidence="2" id="KW-0812">Transmembrane</keyword>
<reference evidence="3 4" key="1">
    <citation type="submission" date="2020-03" db="EMBL/GenBank/DDBJ databases">
        <title>Whole genome shotgun sequence of Phytohabitans houttuyneae NBRC 108639.</title>
        <authorList>
            <person name="Komaki H."/>
            <person name="Tamura T."/>
        </authorList>
    </citation>
    <scope>NUCLEOTIDE SEQUENCE [LARGE SCALE GENOMIC DNA]</scope>
    <source>
        <strain evidence="3 4">NBRC 108639</strain>
    </source>
</reference>
<reference evidence="3 4" key="2">
    <citation type="submission" date="2020-03" db="EMBL/GenBank/DDBJ databases">
        <authorList>
            <person name="Ichikawa N."/>
            <person name="Kimura A."/>
            <person name="Kitahashi Y."/>
            <person name="Uohara A."/>
        </authorList>
    </citation>
    <scope>NUCLEOTIDE SEQUENCE [LARGE SCALE GENOMIC DNA]</scope>
    <source>
        <strain evidence="3 4">NBRC 108639</strain>
    </source>
</reference>
<proteinExistence type="predicted"/>
<name>A0A6V8KUG9_9ACTN</name>
<keyword evidence="4" id="KW-1185">Reference proteome</keyword>
<feature type="transmembrane region" description="Helical" evidence="2">
    <location>
        <begin position="12"/>
        <end position="30"/>
    </location>
</feature>
<comment type="caution">
    <text evidence="3">The sequence shown here is derived from an EMBL/GenBank/DDBJ whole genome shotgun (WGS) entry which is preliminary data.</text>
</comment>
<dbReference type="AlphaFoldDB" id="A0A6V8KUG9"/>
<keyword evidence="2" id="KW-1133">Transmembrane helix</keyword>
<feature type="transmembrane region" description="Helical" evidence="2">
    <location>
        <begin position="63"/>
        <end position="83"/>
    </location>
</feature>
<dbReference type="EMBL" id="BLPF01000003">
    <property type="protein sequence ID" value="GFJ84235.1"/>
    <property type="molecule type" value="Genomic_DNA"/>
</dbReference>
<evidence type="ECO:0000256" key="1">
    <source>
        <dbReference type="SAM" id="MobiDB-lite"/>
    </source>
</evidence>
<feature type="region of interest" description="Disordered" evidence="1">
    <location>
        <begin position="121"/>
        <end position="140"/>
    </location>
</feature>
<sequence length="140" mass="14686">MTRAEELDGARLSVAICVLLLYGPFFALLLTTPHTAVAVSLGLLFLLVLVRRLVGLGAGPDRIGLYVAAWSIGLAPTLLLLALHYAPLIDPPSHAAVTALVLPGLLVAALVLYMVDRWSDPPPTAPPPPVTSGGRQQPGR</sequence>
<evidence type="ECO:0000313" key="3">
    <source>
        <dbReference type="EMBL" id="GFJ84235.1"/>
    </source>
</evidence>
<organism evidence="3 4">
    <name type="scientific">Phytohabitans houttuyneae</name>
    <dbReference type="NCBI Taxonomy" id="1076126"/>
    <lineage>
        <taxon>Bacteria</taxon>
        <taxon>Bacillati</taxon>
        <taxon>Actinomycetota</taxon>
        <taxon>Actinomycetes</taxon>
        <taxon>Micromonosporales</taxon>
        <taxon>Micromonosporaceae</taxon>
    </lineage>
</organism>
<gene>
    <name evidence="3" type="ORF">Phou_084150</name>
</gene>
<evidence type="ECO:0000256" key="2">
    <source>
        <dbReference type="SAM" id="Phobius"/>
    </source>
</evidence>
<feature type="compositionally biased region" description="Pro residues" evidence="1">
    <location>
        <begin position="121"/>
        <end position="130"/>
    </location>
</feature>
<keyword evidence="2" id="KW-0472">Membrane</keyword>
<dbReference type="Proteomes" id="UP000482800">
    <property type="component" value="Unassembled WGS sequence"/>
</dbReference>
<protein>
    <submittedName>
        <fullName evidence="3">Uncharacterized protein</fullName>
    </submittedName>
</protein>
<feature type="transmembrane region" description="Helical" evidence="2">
    <location>
        <begin position="36"/>
        <end position="54"/>
    </location>
</feature>
<feature type="transmembrane region" description="Helical" evidence="2">
    <location>
        <begin position="95"/>
        <end position="115"/>
    </location>
</feature>
<evidence type="ECO:0000313" key="4">
    <source>
        <dbReference type="Proteomes" id="UP000482800"/>
    </source>
</evidence>
<dbReference type="RefSeq" id="WP_173067770.1">
    <property type="nucleotide sequence ID" value="NZ_BAABGO010000013.1"/>
</dbReference>